<dbReference type="Proteomes" id="UP000694941">
    <property type="component" value="Unplaced"/>
</dbReference>
<dbReference type="SUPFAM" id="SSF50998">
    <property type="entry name" value="Quinoprotein alcohol dehydrogenase-like"/>
    <property type="match status" value="1"/>
</dbReference>
<dbReference type="Pfam" id="PF14779">
    <property type="entry name" value="BBS1"/>
    <property type="match status" value="1"/>
</dbReference>
<proteinExistence type="predicted"/>
<dbReference type="InterPro" id="IPR032728">
    <property type="entry name" value="BBS1_N"/>
</dbReference>
<feature type="non-terminal residue" evidence="4">
    <location>
        <position position="1"/>
    </location>
</feature>
<dbReference type="PANTHER" id="PTHR20870">
    <property type="entry name" value="BARDET-BIEDL SYNDROME 1 PROTEIN"/>
    <property type="match status" value="1"/>
</dbReference>
<dbReference type="Pfam" id="PF23304">
    <property type="entry name" value="GAE_BBS1"/>
    <property type="match status" value="1"/>
</dbReference>
<evidence type="ECO:0000313" key="3">
    <source>
        <dbReference type="Proteomes" id="UP000694941"/>
    </source>
</evidence>
<feature type="domain" description="Bardet-Biedl syndrome 1 N-terminal" evidence="1">
    <location>
        <begin position="1"/>
        <end position="204"/>
    </location>
</feature>
<gene>
    <name evidence="4" type="primary">LOC106464825</name>
</gene>
<dbReference type="RefSeq" id="XP_013780434.1">
    <property type="nucleotide sequence ID" value="XM_013924980.2"/>
</dbReference>
<sequence>THLLSEHTVIDLPTGVVAFQMDTCDPKVSAIAVASGGHIYVYKNMRPFYKFTLPTLNIEPAELEVWNQAKEDKIDMSSMKEVLESIRTEVGESNLSSRSQRFLMLEPEELEEFVHVHKQFPLKRQTVVTCLSTMKKSMAEDDAVSCLVLGTENKDVYVLEPDAFTILAAMTVPSVPAFLNVTGLFDVEYRIIVACRDGILYTLKRGFKTGRLCVELLSQPVGLLRVKNTVVVGCMDQTLSCFSMKGRNLWTIKLESSIVAMETIDITYLGIQLIVIALSNGLIQLYQDKYLVDVVPAEDVVTGIKFGRYGREENTLIMTTRGGGLIIKILKRTAKFDPKNLTPGPPAAQHMKLSVPKKTKLFVDQTMHERENAVRMHRSFQHDLYRLRLNTARSYVKVLTSSLTPVSTGGSDPLKLSAQIQGLGPVFRLRLEIQNTSTDKPSTNLFFTFHCDVRIYRVDKTFIPIPFLAPGLLYSSATKVECVSELGISDVIKVFVLRENEGVPLITAIINMPISEGMMSSY</sequence>
<dbReference type="InterPro" id="IPR028784">
    <property type="entry name" value="BBS1"/>
</dbReference>
<dbReference type="InterPro" id="IPR056419">
    <property type="entry name" value="GAE_BBS1"/>
</dbReference>
<organism evidence="3 4">
    <name type="scientific">Limulus polyphemus</name>
    <name type="common">Atlantic horseshoe crab</name>
    <dbReference type="NCBI Taxonomy" id="6850"/>
    <lineage>
        <taxon>Eukaryota</taxon>
        <taxon>Metazoa</taxon>
        <taxon>Ecdysozoa</taxon>
        <taxon>Arthropoda</taxon>
        <taxon>Chelicerata</taxon>
        <taxon>Merostomata</taxon>
        <taxon>Xiphosura</taxon>
        <taxon>Limulidae</taxon>
        <taxon>Limulus</taxon>
    </lineage>
</organism>
<accession>A0ABM1BEM6</accession>
<keyword evidence="3" id="KW-1185">Reference proteome</keyword>
<reference evidence="4" key="1">
    <citation type="submission" date="2025-08" db="UniProtKB">
        <authorList>
            <consortium name="RefSeq"/>
        </authorList>
    </citation>
    <scope>IDENTIFICATION</scope>
    <source>
        <tissue evidence="4">Muscle</tissue>
    </source>
</reference>
<name>A0ABM1BEM6_LIMPO</name>
<feature type="domain" description="Bardet-Biedl syndrome 1 protein GAE" evidence="2">
    <location>
        <begin position="414"/>
        <end position="515"/>
    </location>
</feature>
<evidence type="ECO:0000259" key="2">
    <source>
        <dbReference type="Pfam" id="PF23304"/>
    </source>
</evidence>
<evidence type="ECO:0000313" key="4">
    <source>
        <dbReference type="RefSeq" id="XP_013780434.1"/>
    </source>
</evidence>
<protein>
    <submittedName>
        <fullName evidence="4">Bardet-Biedl syndrome 1 protein homolog</fullName>
    </submittedName>
</protein>
<evidence type="ECO:0000259" key="1">
    <source>
        <dbReference type="Pfam" id="PF14779"/>
    </source>
</evidence>
<dbReference type="PANTHER" id="PTHR20870:SF0">
    <property type="entry name" value="BARDET-BIEDL SYNDROME 1 PROTEIN"/>
    <property type="match status" value="1"/>
</dbReference>
<dbReference type="InterPro" id="IPR011047">
    <property type="entry name" value="Quinoprotein_ADH-like_sf"/>
</dbReference>
<dbReference type="GeneID" id="106464825"/>